<dbReference type="SUPFAM" id="SSF51905">
    <property type="entry name" value="FAD/NAD(P)-binding domain"/>
    <property type="match status" value="2"/>
</dbReference>
<evidence type="ECO:0000256" key="5">
    <source>
        <dbReference type="ARBA" id="ARBA00023002"/>
    </source>
</evidence>
<dbReference type="Pfam" id="PF00743">
    <property type="entry name" value="FMO-like"/>
    <property type="match status" value="1"/>
</dbReference>
<comment type="caution">
    <text evidence="6">The sequence shown here is derived from an EMBL/GenBank/DDBJ whole genome shotgun (WGS) entry which is preliminary data.</text>
</comment>
<evidence type="ECO:0000256" key="2">
    <source>
        <dbReference type="ARBA" id="ARBA00010139"/>
    </source>
</evidence>
<keyword evidence="3" id="KW-0285">Flavoprotein</keyword>
<comment type="cofactor">
    <cofactor evidence="1">
        <name>FAD</name>
        <dbReference type="ChEBI" id="CHEBI:57692"/>
    </cofactor>
</comment>
<dbReference type="PANTHER" id="PTHR42877:SF11">
    <property type="entry name" value="MONOOXYGENASE, PUTATIVE (AFU_ORTHOLOGUE AFUA_6G13790)-RELATED"/>
    <property type="match status" value="1"/>
</dbReference>
<dbReference type="GO" id="GO:0004499">
    <property type="term" value="F:N,N-dimethylaniline monooxygenase activity"/>
    <property type="evidence" value="ECO:0007669"/>
    <property type="project" value="InterPro"/>
</dbReference>
<dbReference type="InterPro" id="IPR051209">
    <property type="entry name" value="FAD-bind_Monooxygenase_sf"/>
</dbReference>
<reference evidence="6" key="1">
    <citation type="submission" date="2021-07" db="EMBL/GenBank/DDBJ databases">
        <authorList>
            <person name="Branca A.L. A."/>
        </authorList>
    </citation>
    <scope>NUCLEOTIDE SEQUENCE</scope>
</reference>
<dbReference type="PANTHER" id="PTHR42877">
    <property type="entry name" value="L-ORNITHINE N(5)-MONOOXYGENASE-RELATED"/>
    <property type="match status" value="1"/>
</dbReference>
<dbReference type="InterPro" id="IPR020946">
    <property type="entry name" value="Flavin_mOase-like"/>
</dbReference>
<dbReference type="InterPro" id="IPR036188">
    <property type="entry name" value="FAD/NAD-bd_sf"/>
</dbReference>
<comment type="similarity">
    <text evidence="2">Belongs to the FAD-binding monooxygenase family.</text>
</comment>
<dbReference type="GO" id="GO:0050661">
    <property type="term" value="F:NADP binding"/>
    <property type="evidence" value="ECO:0007669"/>
    <property type="project" value="InterPro"/>
</dbReference>
<accession>A0A9W4NMU7</accession>
<evidence type="ECO:0008006" key="8">
    <source>
        <dbReference type="Google" id="ProtNLM"/>
    </source>
</evidence>
<sequence>MSAHDPQDPTESPMLSNAARVAEGQRPPNWVPIKEQYGYTPRKIRMICVGAGLSGLSLAHMITHEMKDNEFLDFTIYDKNAEVGGVWYENKYPGVACDLAARKNTYVFRFEPNPDWSHFYVSGAEIYEYIQKTVRKWGLDEHVELNSKIIESRWDEDSGKWKVKVDQNGTIKEDEAEILVNGMGLVNEWKMPNINGLSDFKGKLVHTATWDESYDWKGKRVAVIGNGSAGIQVVTTMHPETLRLVNYVRNPTWLTPNVNAEMTPDGSNFAYTPEERERFRNDPKAFFELRKELENHVNGASYATLKEHAFQDLMRGEAKRIMEERFKDLKLDPAVAARMIPDFPAGCRRLTPEIGYLRSFASDNTEMCWDEIEQITETGIRTKNGEEEFDMIICATGYNTSARPHWNHVGRNGRILTGDLEGFFSVQIDDMPNYFMLGGPNFLISHGTVYSAIAFACEYALKWIKKIATEDIKSLDVRKESVDDYNVWSQEYLKRTAFSGDCSSWYKNGKSKGFVNAYAGTTSHFRKSLQRIGGEHFNIKYNSANRFSYLGNGQMEEENQGFGDLSDYFVQGVWGP</sequence>
<keyword evidence="4" id="KW-0274">FAD</keyword>
<organism evidence="6 7">
    <name type="scientific">Penicillium salamii</name>
    <dbReference type="NCBI Taxonomy" id="1612424"/>
    <lineage>
        <taxon>Eukaryota</taxon>
        <taxon>Fungi</taxon>
        <taxon>Dikarya</taxon>
        <taxon>Ascomycota</taxon>
        <taxon>Pezizomycotina</taxon>
        <taxon>Eurotiomycetes</taxon>
        <taxon>Eurotiomycetidae</taxon>
        <taxon>Eurotiales</taxon>
        <taxon>Aspergillaceae</taxon>
        <taxon>Penicillium</taxon>
    </lineage>
</organism>
<dbReference type="GO" id="GO:0050660">
    <property type="term" value="F:flavin adenine dinucleotide binding"/>
    <property type="evidence" value="ECO:0007669"/>
    <property type="project" value="InterPro"/>
</dbReference>
<protein>
    <recommendedName>
        <fullName evidence="8">FAD/NAD(P)-binding domain-containing protein</fullName>
    </recommendedName>
</protein>
<evidence type="ECO:0000256" key="1">
    <source>
        <dbReference type="ARBA" id="ARBA00001974"/>
    </source>
</evidence>
<dbReference type="EMBL" id="CAJVPA010000198">
    <property type="protein sequence ID" value="CAG8395346.1"/>
    <property type="molecule type" value="Genomic_DNA"/>
</dbReference>
<keyword evidence="5" id="KW-0560">Oxidoreductase</keyword>
<evidence type="ECO:0000313" key="6">
    <source>
        <dbReference type="EMBL" id="CAG8395346.1"/>
    </source>
</evidence>
<dbReference type="Gene3D" id="3.50.50.60">
    <property type="entry name" value="FAD/NAD(P)-binding domain"/>
    <property type="match status" value="2"/>
</dbReference>
<proteinExistence type="inferred from homology"/>
<dbReference type="AlphaFoldDB" id="A0A9W4NMU7"/>
<gene>
    <name evidence="6" type="ORF">PSALAMII_LOCUS7522</name>
</gene>
<evidence type="ECO:0000256" key="4">
    <source>
        <dbReference type="ARBA" id="ARBA00022827"/>
    </source>
</evidence>
<dbReference type="Proteomes" id="UP001152646">
    <property type="component" value="Unassembled WGS sequence"/>
</dbReference>
<name>A0A9W4NMU7_9EURO</name>
<dbReference type="OrthoDB" id="74360at2759"/>
<evidence type="ECO:0000256" key="3">
    <source>
        <dbReference type="ARBA" id="ARBA00022630"/>
    </source>
</evidence>
<evidence type="ECO:0000313" key="7">
    <source>
        <dbReference type="Proteomes" id="UP001152646"/>
    </source>
</evidence>